<feature type="domain" description="Integrase catalytic" evidence="1">
    <location>
        <begin position="132"/>
        <end position="315"/>
    </location>
</feature>
<dbReference type="PANTHER" id="PTHR35004:SF7">
    <property type="entry name" value="INTEGRASE PROTEIN"/>
    <property type="match status" value="1"/>
</dbReference>
<organism evidence="2">
    <name type="scientific">marine sediment metagenome</name>
    <dbReference type="NCBI Taxonomy" id="412755"/>
    <lineage>
        <taxon>unclassified sequences</taxon>
        <taxon>metagenomes</taxon>
        <taxon>ecological metagenomes</taxon>
    </lineage>
</organism>
<dbReference type="EMBL" id="LAZR01062170">
    <property type="protein sequence ID" value="KKK62077.1"/>
    <property type="molecule type" value="Genomic_DNA"/>
</dbReference>
<evidence type="ECO:0000313" key="2">
    <source>
        <dbReference type="EMBL" id="KKK62077.1"/>
    </source>
</evidence>
<feature type="non-terminal residue" evidence="2">
    <location>
        <position position="353"/>
    </location>
</feature>
<comment type="caution">
    <text evidence="2">The sequence shown here is derived from an EMBL/GenBank/DDBJ whole genome shotgun (WGS) entry which is preliminary data.</text>
</comment>
<reference evidence="2" key="1">
    <citation type="journal article" date="2015" name="Nature">
        <title>Complex archaea that bridge the gap between prokaryotes and eukaryotes.</title>
        <authorList>
            <person name="Spang A."/>
            <person name="Saw J.H."/>
            <person name="Jorgensen S.L."/>
            <person name="Zaremba-Niedzwiedzka K."/>
            <person name="Martijn J."/>
            <person name="Lind A.E."/>
            <person name="van Eijk R."/>
            <person name="Schleper C."/>
            <person name="Guy L."/>
            <person name="Ettema T.J."/>
        </authorList>
    </citation>
    <scope>NUCLEOTIDE SEQUENCE</scope>
</reference>
<dbReference type="NCBIfam" id="NF033594">
    <property type="entry name" value="transpos_ISNCY_2"/>
    <property type="match status" value="1"/>
</dbReference>
<dbReference type="PANTHER" id="PTHR35004">
    <property type="entry name" value="TRANSPOSASE RV3428C-RELATED"/>
    <property type="match status" value="1"/>
</dbReference>
<accession>A0A0F8WYX8</accession>
<evidence type="ECO:0000259" key="1">
    <source>
        <dbReference type="PROSITE" id="PS50994"/>
    </source>
</evidence>
<dbReference type="GO" id="GO:0003676">
    <property type="term" value="F:nucleic acid binding"/>
    <property type="evidence" value="ECO:0007669"/>
    <property type="project" value="InterPro"/>
</dbReference>
<dbReference type="InterPro" id="IPR001584">
    <property type="entry name" value="Integrase_cat-core"/>
</dbReference>
<dbReference type="InterPro" id="IPR047797">
    <property type="entry name" value="ISNCY_transpos"/>
</dbReference>
<dbReference type="SUPFAM" id="SSF53098">
    <property type="entry name" value="Ribonuclease H-like"/>
    <property type="match status" value="1"/>
</dbReference>
<dbReference type="InterPro" id="IPR009057">
    <property type="entry name" value="Homeodomain-like_sf"/>
</dbReference>
<dbReference type="GO" id="GO:0015074">
    <property type="term" value="P:DNA integration"/>
    <property type="evidence" value="ECO:0007669"/>
    <property type="project" value="InterPro"/>
</dbReference>
<dbReference type="InterPro" id="IPR012337">
    <property type="entry name" value="RNaseH-like_sf"/>
</dbReference>
<dbReference type="AlphaFoldDB" id="A0A0F8WYX8"/>
<gene>
    <name evidence="2" type="ORF">LCGC14_3007940</name>
</gene>
<sequence length="353" mass="42125">MKEKRFIVTMRDIQRYRILKDCVEKRIKATQASHILGLSYIHTLRLKKRVIQSGLEGLLRISRPSPRKIPQKIVRKICYLYREHYWDFNILHFKDKLAEIHNLFLSYESLRNILIKEGVHHPKKKKKVYRRRRRMPKAGMLVQMDSSEHRWLGDIPERWHLIAMIDDASNEVPYARFFPKDTVFGNMHVIRRFIELKGIFSCLYVDRASHFRTSRHGGIHYNIKLEQDETQIERALKELNINIITANSPQAKGRIERLFGFFQDRLVKEMRLAGIKDYETANRFLLEQFLPWYNKGFSRKVESSYFPLPKNKDLDTVFSKKYERVVKGDNTIQIMSETIQIPPTPSRFSFRKA</sequence>
<dbReference type="PROSITE" id="PS50994">
    <property type="entry name" value="INTEGRASE"/>
    <property type="match status" value="1"/>
</dbReference>
<name>A0A0F8WYX8_9ZZZZ</name>
<protein>
    <recommendedName>
        <fullName evidence="1">Integrase catalytic domain-containing protein</fullName>
    </recommendedName>
</protein>
<dbReference type="SUPFAM" id="SSF46689">
    <property type="entry name" value="Homeodomain-like"/>
    <property type="match status" value="1"/>
</dbReference>
<dbReference type="InterPro" id="IPR036397">
    <property type="entry name" value="RNaseH_sf"/>
</dbReference>
<proteinExistence type="predicted"/>
<dbReference type="Gene3D" id="3.30.420.10">
    <property type="entry name" value="Ribonuclease H-like superfamily/Ribonuclease H"/>
    <property type="match status" value="1"/>
</dbReference>